<evidence type="ECO:0000313" key="5">
    <source>
        <dbReference type="Proteomes" id="UP000708148"/>
    </source>
</evidence>
<evidence type="ECO:0000256" key="2">
    <source>
        <dbReference type="SAM" id="MobiDB-lite"/>
    </source>
</evidence>
<feature type="compositionally biased region" description="Low complexity" evidence="2">
    <location>
        <begin position="55"/>
        <end position="69"/>
    </location>
</feature>
<evidence type="ECO:0000256" key="1">
    <source>
        <dbReference type="SAM" id="Coils"/>
    </source>
</evidence>
<dbReference type="InterPro" id="IPR027267">
    <property type="entry name" value="AH/BAR_dom_sf"/>
</dbReference>
<dbReference type="SUPFAM" id="SSF64268">
    <property type="entry name" value="PX domain"/>
    <property type="match status" value="1"/>
</dbReference>
<feature type="non-terminal residue" evidence="4">
    <location>
        <position position="484"/>
    </location>
</feature>
<name>A0A8S1IY87_9CHLO</name>
<dbReference type="AlphaFoldDB" id="A0A8S1IY87"/>
<evidence type="ECO:0000259" key="3">
    <source>
        <dbReference type="PROSITE" id="PS50195"/>
    </source>
</evidence>
<dbReference type="Gene3D" id="1.20.1270.60">
    <property type="entry name" value="Arfaptin homology (AH) domain/BAR domain"/>
    <property type="match status" value="1"/>
</dbReference>
<dbReference type="PANTHER" id="PTHR46757:SF2">
    <property type="entry name" value="OS05G0346100 PROTEIN"/>
    <property type="match status" value="1"/>
</dbReference>
<dbReference type="GO" id="GO:0035091">
    <property type="term" value="F:phosphatidylinositol binding"/>
    <property type="evidence" value="ECO:0007669"/>
    <property type="project" value="InterPro"/>
</dbReference>
<feature type="domain" description="PX" evidence="3">
    <location>
        <begin position="102"/>
        <end position="222"/>
    </location>
</feature>
<dbReference type="Gene3D" id="3.30.1520.10">
    <property type="entry name" value="Phox-like domain"/>
    <property type="match status" value="1"/>
</dbReference>
<evidence type="ECO:0000313" key="4">
    <source>
        <dbReference type="EMBL" id="CAD7696131.1"/>
    </source>
</evidence>
<sequence length="484" mass="54272">MSGQGHELTFGDEQMVNAGAGGWGKGTLGEGAKGPLYPSVQRAVPPAQQLYPTVTPASAAPAAASPTGGRRPEGKGMKSAGKGLGSQKERAEEEACRIRISVTAPLKDSGPSIVPGVNEPFYTYLVNTSTTLISFGQPETSVRRRFRDFVDFANLLRVNFRGYFIPQRPHRNIVQGKIRMSPSFIEERRANLEKYLKQLAQHPTISRSEELRTFLEAEGHLRECTGWIQLHPVQPSWLEGAKRLVRQMTGQDWVPTPTEVAQQPSAKRHVVRALRESFKSIKEKRQPTMEYPPREAKLRRETEAMDDFQHTVDHAWKWASYWMGRFESVGRGLNDFGAEMNALANYEFDSGYVRIPAAAAVGRGCVDASALHQQFANQTMTHLSHIHEYQERMGNVLRAFRSREQALMTLHTLDTDINSKKQLLTELEVTVGKANKVLSTEHDLRALEASKAAAQTSYDKLAANNEEELARFRELRSKDWADML</sequence>
<protein>
    <recommendedName>
        <fullName evidence="3">PX domain-containing protein</fullName>
    </recommendedName>
</protein>
<dbReference type="SMART" id="SM00312">
    <property type="entry name" value="PX"/>
    <property type="match status" value="1"/>
</dbReference>
<dbReference type="InterPro" id="IPR036871">
    <property type="entry name" value="PX_dom_sf"/>
</dbReference>
<accession>A0A8S1IY87</accession>
<proteinExistence type="predicted"/>
<keyword evidence="5" id="KW-1185">Reference proteome</keyword>
<gene>
    <name evidence="4" type="ORF">OSTQU699_LOCUS1492</name>
</gene>
<feature type="coiled-coil region" evidence="1">
    <location>
        <begin position="444"/>
        <end position="478"/>
    </location>
</feature>
<dbReference type="PANTHER" id="PTHR46757">
    <property type="entry name" value="SORTING NEXIN-RELATED"/>
    <property type="match status" value="1"/>
</dbReference>
<feature type="region of interest" description="Disordered" evidence="2">
    <location>
        <begin position="1"/>
        <end position="35"/>
    </location>
</feature>
<dbReference type="InterPro" id="IPR044279">
    <property type="entry name" value="SNX2A/B"/>
</dbReference>
<dbReference type="EMBL" id="CAJHUC010000436">
    <property type="protein sequence ID" value="CAD7696131.1"/>
    <property type="molecule type" value="Genomic_DNA"/>
</dbReference>
<keyword evidence="1" id="KW-0175">Coiled coil</keyword>
<dbReference type="Pfam" id="PF09325">
    <property type="entry name" value="Vps5"/>
    <property type="match status" value="1"/>
</dbReference>
<dbReference type="OrthoDB" id="271164at2759"/>
<dbReference type="Proteomes" id="UP000708148">
    <property type="component" value="Unassembled WGS sequence"/>
</dbReference>
<dbReference type="InterPro" id="IPR015404">
    <property type="entry name" value="Vps5_C"/>
</dbReference>
<dbReference type="GO" id="GO:0005768">
    <property type="term" value="C:endosome"/>
    <property type="evidence" value="ECO:0007669"/>
    <property type="project" value="UniProtKB-ARBA"/>
</dbReference>
<organism evidence="4 5">
    <name type="scientific">Ostreobium quekettii</name>
    <dbReference type="NCBI Taxonomy" id="121088"/>
    <lineage>
        <taxon>Eukaryota</taxon>
        <taxon>Viridiplantae</taxon>
        <taxon>Chlorophyta</taxon>
        <taxon>core chlorophytes</taxon>
        <taxon>Ulvophyceae</taxon>
        <taxon>TCBD clade</taxon>
        <taxon>Bryopsidales</taxon>
        <taxon>Ostreobineae</taxon>
        <taxon>Ostreobiaceae</taxon>
        <taxon>Ostreobium</taxon>
    </lineage>
</organism>
<reference evidence="4" key="1">
    <citation type="submission" date="2020-12" db="EMBL/GenBank/DDBJ databases">
        <authorList>
            <person name="Iha C."/>
        </authorList>
    </citation>
    <scope>NUCLEOTIDE SEQUENCE</scope>
</reference>
<dbReference type="PROSITE" id="PS50195">
    <property type="entry name" value="PX"/>
    <property type="match status" value="1"/>
</dbReference>
<feature type="region of interest" description="Disordered" evidence="2">
    <location>
        <begin position="55"/>
        <end position="92"/>
    </location>
</feature>
<comment type="caution">
    <text evidence="4">The sequence shown here is derived from an EMBL/GenBank/DDBJ whole genome shotgun (WGS) entry which is preliminary data.</text>
</comment>
<dbReference type="InterPro" id="IPR001683">
    <property type="entry name" value="PX_dom"/>
</dbReference>
<feature type="compositionally biased region" description="Gly residues" evidence="2">
    <location>
        <begin position="19"/>
        <end position="32"/>
    </location>
</feature>
<dbReference type="Pfam" id="PF00787">
    <property type="entry name" value="PX"/>
    <property type="match status" value="1"/>
</dbReference>